<dbReference type="CTD" id="568748"/>
<dbReference type="Pfam" id="PF00219">
    <property type="entry name" value="IGFBP"/>
    <property type="match status" value="1"/>
</dbReference>
<dbReference type="OrthoDB" id="10029006at2759"/>
<dbReference type="eggNOG" id="ENOG502R5QG">
    <property type="taxonomic scope" value="Eukaryota"/>
</dbReference>
<reference evidence="11" key="3">
    <citation type="submission" date="2025-09" db="UniProtKB">
        <authorList>
            <consortium name="Ensembl"/>
        </authorList>
    </citation>
    <scope>IDENTIFICATION</scope>
</reference>
<sequence length="299" mass="32677">MACRIVLLALLAADCARSLPIHSLGHLDWQRALAAAEGCAACRPELCLLPPRCPAGRVRDRCGCCWECGNGQGQLCDLSPSSHFYGRCGEGLACRIPEEDMKSGEIPEPRCVCSSQEVICGSDRKTYGDICQFRGAQYRSRETQVLTVVHSGPCRAEPFITTSPRDIINMEGSDVIFGCEVSSYPTALIEWRKEGKSIVLPADDSHIAVQARGGPQRFELTGWLQIQNIKKEDGGVYTCFAKNEFGEASASAELKVVGRDSPLAHQIQPYITGVFDISDDDDDIDDEEDNEGMPSGHLY</sequence>
<dbReference type="GO" id="GO:0009966">
    <property type="term" value="P:regulation of signal transduction"/>
    <property type="evidence" value="ECO:0000318"/>
    <property type="project" value="GO_Central"/>
</dbReference>
<dbReference type="InterPro" id="IPR003598">
    <property type="entry name" value="Ig_sub2"/>
</dbReference>
<dbReference type="Pfam" id="PF07648">
    <property type="entry name" value="Kazal_2"/>
    <property type="match status" value="1"/>
</dbReference>
<evidence type="ECO:0000256" key="1">
    <source>
        <dbReference type="ARBA" id="ARBA00004613"/>
    </source>
</evidence>
<dbReference type="AlphaFoldDB" id="W5M1N8"/>
<dbReference type="SMART" id="SM00409">
    <property type="entry name" value="IG"/>
    <property type="match status" value="1"/>
</dbReference>
<dbReference type="Gene3D" id="2.60.40.10">
    <property type="entry name" value="Immunoglobulins"/>
    <property type="match status" value="1"/>
</dbReference>
<dbReference type="SMART" id="SM00280">
    <property type="entry name" value="KAZAL"/>
    <property type="match status" value="1"/>
</dbReference>
<dbReference type="GO" id="GO:0005520">
    <property type="term" value="F:insulin-like growth factor binding"/>
    <property type="evidence" value="ECO:0007669"/>
    <property type="project" value="InterPro"/>
</dbReference>
<dbReference type="SUPFAM" id="SSF57184">
    <property type="entry name" value="Growth factor receptor domain"/>
    <property type="match status" value="1"/>
</dbReference>
<dbReference type="Gene3D" id="4.10.40.20">
    <property type="match status" value="1"/>
</dbReference>
<dbReference type="InterPro" id="IPR000867">
    <property type="entry name" value="IGFBP-like"/>
</dbReference>
<dbReference type="PIRSF" id="PIRSF018239">
    <property type="entry name" value="IGFBP_rP_mac25"/>
    <property type="match status" value="1"/>
</dbReference>
<dbReference type="InterPro" id="IPR036058">
    <property type="entry name" value="Kazal_dom_sf"/>
</dbReference>
<accession>W5M1N8</accession>
<dbReference type="InterPro" id="IPR011390">
    <property type="entry name" value="IGFBP_rP_mac25"/>
</dbReference>
<evidence type="ECO:0000313" key="12">
    <source>
        <dbReference type="Proteomes" id="UP000018468"/>
    </source>
</evidence>
<dbReference type="FunFam" id="2.60.40.10:FF:000032">
    <property type="entry name" value="palladin isoform X1"/>
    <property type="match status" value="1"/>
</dbReference>
<dbReference type="PANTHER" id="PTHR14186">
    <property type="entry name" value="INSULIN-LIKE GROWTH FACTOR BINDING PROTEIN-RELATED"/>
    <property type="match status" value="1"/>
</dbReference>
<feature type="domain" description="Ig-like" evidence="8">
    <location>
        <begin position="158"/>
        <end position="257"/>
    </location>
</feature>
<dbReference type="InterPro" id="IPR002350">
    <property type="entry name" value="Kazal_dom"/>
</dbReference>
<evidence type="ECO:0000256" key="3">
    <source>
        <dbReference type="ARBA" id="ARBA00022729"/>
    </source>
</evidence>
<evidence type="ECO:0000256" key="5">
    <source>
        <dbReference type="ARBA" id="ARBA00023319"/>
    </source>
</evidence>
<dbReference type="GeneID" id="102687137"/>
<feature type="domain" description="Kazal-like" evidence="10">
    <location>
        <begin position="89"/>
        <end position="156"/>
    </location>
</feature>
<dbReference type="OMA" id="CHTKNKH"/>
<dbReference type="PANTHER" id="PTHR14186:SF23">
    <property type="entry name" value="KAZAL-TYPE SERINE PEPTIDASE INHIBITOR DOMAIN 2"/>
    <property type="match status" value="1"/>
</dbReference>
<evidence type="ECO:0000256" key="4">
    <source>
        <dbReference type="ARBA" id="ARBA00023157"/>
    </source>
</evidence>
<protein>
    <submittedName>
        <fullName evidence="11">Kazal-type serine peptidase inhibitor domain 2</fullName>
    </submittedName>
</protein>
<dbReference type="InterPro" id="IPR009030">
    <property type="entry name" value="Growth_fac_rcpt_cys_sf"/>
</dbReference>
<reference evidence="12" key="1">
    <citation type="submission" date="2011-12" db="EMBL/GenBank/DDBJ databases">
        <title>The Draft Genome of Lepisosteus oculatus.</title>
        <authorList>
            <consortium name="The Broad Institute Genome Assembly &amp; Analysis Group"/>
            <consortium name="Computational R&amp;D Group"/>
            <consortium name="and Sequencing Platform"/>
            <person name="Di Palma F."/>
            <person name="Alfoldi J."/>
            <person name="Johnson J."/>
            <person name="Berlin A."/>
            <person name="Gnerre S."/>
            <person name="Jaffe D."/>
            <person name="MacCallum I."/>
            <person name="Young S."/>
            <person name="Walker B.J."/>
            <person name="Lander E.S."/>
            <person name="Lindblad-Toh K."/>
        </authorList>
    </citation>
    <scope>NUCLEOTIDE SEQUENCE [LARGE SCALE GENOMIC DNA]</scope>
</reference>
<dbReference type="HOGENOM" id="CLU_075590_1_0_1"/>
<dbReference type="InterPro" id="IPR013783">
    <property type="entry name" value="Ig-like_fold"/>
</dbReference>
<dbReference type="SMART" id="SM00408">
    <property type="entry name" value="IGc2"/>
    <property type="match status" value="1"/>
</dbReference>
<dbReference type="InterPro" id="IPR007110">
    <property type="entry name" value="Ig-like_dom"/>
</dbReference>
<keyword evidence="12" id="KW-1185">Reference proteome</keyword>
<dbReference type="InParanoid" id="W5M1N8"/>
<dbReference type="InterPro" id="IPR013098">
    <property type="entry name" value="Ig_I-set"/>
</dbReference>
<dbReference type="GO" id="GO:0001558">
    <property type="term" value="P:regulation of cell growth"/>
    <property type="evidence" value="ECO:0007669"/>
    <property type="project" value="InterPro"/>
</dbReference>
<dbReference type="PROSITE" id="PS50835">
    <property type="entry name" value="IG_LIKE"/>
    <property type="match status" value="1"/>
</dbReference>
<evidence type="ECO:0000256" key="2">
    <source>
        <dbReference type="ARBA" id="ARBA00022525"/>
    </source>
</evidence>
<evidence type="ECO:0000256" key="6">
    <source>
        <dbReference type="SAM" id="MobiDB-lite"/>
    </source>
</evidence>
<comment type="subcellular location">
    <subcellularLocation>
        <location evidence="1">Secreted</location>
    </subcellularLocation>
</comment>
<evidence type="ECO:0000256" key="7">
    <source>
        <dbReference type="SAM" id="SignalP"/>
    </source>
</evidence>
<dbReference type="Gene3D" id="3.30.60.30">
    <property type="match status" value="1"/>
</dbReference>
<dbReference type="Ensembl" id="ENSLOCT00000002301.1">
    <property type="protein sequence ID" value="ENSLOCP00000002296.1"/>
    <property type="gene ID" value="ENSLOCG00000001985.1"/>
</dbReference>
<keyword evidence="5" id="KW-0393">Immunoglobulin domain</keyword>
<evidence type="ECO:0000313" key="11">
    <source>
        <dbReference type="Ensembl" id="ENSLOCP00000002296.1"/>
    </source>
</evidence>
<dbReference type="PROSITE" id="PS51465">
    <property type="entry name" value="KAZAL_2"/>
    <property type="match status" value="1"/>
</dbReference>
<dbReference type="InterPro" id="IPR036179">
    <property type="entry name" value="Ig-like_dom_sf"/>
</dbReference>
<organism evidence="11 12">
    <name type="scientific">Lepisosteus oculatus</name>
    <name type="common">Spotted gar</name>
    <dbReference type="NCBI Taxonomy" id="7918"/>
    <lineage>
        <taxon>Eukaryota</taxon>
        <taxon>Metazoa</taxon>
        <taxon>Chordata</taxon>
        <taxon>Craniata</taxon>
        <taxon>Vertebrata</taxon>
        <taxon>Euteleostomi</taxon>
        <taxon>Actinopterygii</taxon>
        <taxon>Neopterygii</taxon>
        <taxon>Holostei</taxon>
        <taxon>Semionotiformes</taxon>
        <taxon>Lepisosteidae</taxon>
        <taxon>Lepisosteus</taxon>
    </lineage>
</organism>
<keyword evidence="3 7" id="KW-0732">Signal</keyword>
<feature type="domain" description="IGFBP N-terminal" evidence="9">
    <location>
        <begin position="35"/>
        <end position="114"/>
    </location>
</feature>
<dbReference type="Proteomes" id="UP000018468">
    <property type="component" value="Linkage group LG4"/>
</dbReference>
<dbReference type="GO" id="GO:0005615">
    <property type="term" value="C:extracellular space"/>
    <property type="evidence" value="ECO:0000318"/>
    <property type="project" value="GO_Central"/>
</dbReference>
<dbReference type="CDD" id="cd00104">
    <property type="entry name" value="KAZAL_FS"/>
    <property type="match status" value="1"/>
</dbReference>
<dbReference type="SUPFAM" id="SSF48726">
    <property type="entry name" value="Immunoglobulin"/>
    <property type="match status" value="1"/>
</dbReference>
<dbReference type="KEGG" id="loc:102687137"/>
<evidence type="ECO:0000259" key="9">
    <source>
        <dbReference type="PROSITE" id="PS51323"/>
    </source>
</evidence>
<reference evidence="11" key="2">
    <citation type="submission" date="2025-08" db="UniProtKB">
        <authorList>
            <consortium name="Ensembl"/>
        </authorList>
    </citation>
    <scope>IDENTIFICATION</scope>
</reference>
<dbReference type="SUPFAM" id="SSF100895">
    <property type="entry name" value="Kazal-type serine protease inhibitors"/>
    <property type="match status" value="1"/>
</dbReference>
<dbReference type="InterPro" id="IPR003599">
    <property type="entry name" value="Ig_sub"/>
</dbReference>
<dbReference type="PROSITE" id="PS51323">
    <property type="entry name" value="IGFBP_N_2"/>
    <property type="match status" value="1"/>
</dbReference>
<evidence type="ECO:0000259" key="8">
    <source>
        <dbReference type="PROSITE" id="PS50835"/>
    </source>
</evidence>
<feature type="signal peptide" evidence="7">
    <location>
        <begin position="1"/>
        <end position="18"/>
    </location>
</feature>
<keyword evidence="2" id="KW-0964">Secreted</keyword>
<keyword evidence="4" id="KW-1015">Disulfide bond</keyword>
<dbReference type="EMBL" id="AHAT01024417">
    <property type="status" value="NOT_ANNOTATED_CDS"/>
    <property type="molecule type" value="Genomic_DNA"/>
</dbReference>
<evidence type="ECO:0000259" key="10">
    <source>
        <dbReference type="PROSITE" id="PS51465"/>
    </source>
</evidence>
<dbReference type="Pfam" id="PF07679">
    <property type="entry name" value="I-set"/>
    <property type="match status" value="1"/>
</dbReference>
<dbReference type="GO" id="GO:0005614">
    <property type="term" value="C:interstitial matrix"/>
    <property type="evidence" value="ECO:0000318"/>
    <property type="project" value="GO_Central"/>
</dbReference>
<proteinExistence type="predicted"/>
<feature type="region of interest" description="Disordered" evidence="6">
    <location>
        <begin position="276"/>
        <end position="299"/>
    </location>
</feature>
<dbReference type="Bgee" id="ENSLOCG00000001985">
    <property type="expression patterns" value="Expressed in zone of skin and 3 other cell types or tissues"/>
</dbReference>
<feature type="chain" id="PRO_5004867118" evidence="7">
    <location>
        <begin position="19"/>
        <end position="299"/>
    </location>
</feature>
<name>W5M1N8_LEPOC</name>
<feature type="compositionally biased region" description="Acidic residues" evidence="6">
    <location>
        <begin position="277"/>
        <end position="291"/>
    </location>
</feature>
<dbReference type="GeneTree" id="ENSGT00530000063555"/>